<evidence type="ECO:0000313" key="2">
    <source>
        <dbReference type="Proteomes" id="UP000190274"/>
    </source>
</evidence>
<accession>A0A1G4JJQ5</accession>
<organism evidence="1 2">
    <name type="scientific">Lachancea dasiensis</name>
    <dbReference type="NCBI Taxonomy" id="1072105"/>
    <lineage>
        <taxon>Eukaryota</taxon>
        <taxon>Fungi</taxon>
        <taxon>Dikarya</taxon>
        <taxon>Ascomycota</taxon>
        <taxon>Saccharomycotina</taxon>
        <taxon>Saccharomycetes</taxon>
        <taxon>Saccharomycetales</taxon>
        <taxon>Saccharomycetaceae</taxon>
        <taxon>Lachancea</taxon>
    </lineage>
</organism>
<dbReference type="EMBL" id="LT598458">
    <property type="protein sequence ID" value="SCU90419.1"/>
    <property type="molecule type" value="Genomic_DNA"/>
</dbReference>
<dbReference type="AlphaFoldDB" id="A0A1G4JJQ5"/>
<proteinExistence type="predicted"/>
<keyword evidence="2" id="KW-1185">Reference proteome</keyword>
<reference evidence="1 2" key="1">
    <citation type="submission" date="2016-03" db="EMBL/GenBank/DDBJ databases">
        <authorList>
            <person name="Devillers H."/>
        </authorList>
    </citation>
    <scope>NUCLEOTIDE SEQUENCE [LARGE SCALE GENOMIC DNA]</scope>
    <source>
        <strain evidence="1">CBS 10888</strain>
    </source>
</reference>
<sequence>MNLRCTRDGRRTEIRIQRMHTDTHRVKHLLLKSGIFQAFPPTATSHRLAMGHTGLIHSSHAVGSPLAQMTLLSTSAAKHPSRSVSRADLYLRLISEMRPLANHVMRSISVFNDQANLSLFVAVKNFFQLGRRDEHHSQISSSKPVFVNLHQL</sequence>
<protein>
    <submittedName>
        <fullName evidence="1">LADA_0F03950g1_1</fullName>
    </submittedName>
</protein>
<dbReference type="Proteomes" id="UP000190274">
    <property type="component" value="Chromosome F"/>
</dbReference>
<evidence type="ECO:0000313" key="1">
    <source>
        <dbReference type="EMBL" id="SCU90419.1"/>
    </source>
</evidence>
<gene>
    <name evidence="1" type="ORF">LADA_0F03950G</name>
</gene>
<name>A0A1G4JJQ5_9SACH</name>